<comment type="similarity">
    <text evidence="2">Belongs to the transcriptional coactivator PC4 family.</text>
</comment>
<feature type="domain" description="Transcriptional coactivator p15 (PC4) C-terminal" evidence="9">
    <location>
        <begin position="358"/>
        <end position="408"/>
    </location>
</feature>
<dbReference type="OrthoDB" id="3779192at2759"/>
<dbReference type="InterPro" id="IPR045125">
    <property type="entry name" value="Sub1/Tcp4-like"/>
</dbReference>
<evidence type="ECO:0000256" key="1">
    <source>
        <dbReference type="ARBA" id="ARBA00004123"/>
    </source>
</evidence>
<reference evidence="10" key="1">
    <citation type="submission" date="2021-12" db="EMBL/GenBank/DDBJ databases">
        <title>Curvularia clavata genome.</title>
        <authorList>
            <person name="Cao Y."/>
        </authorList>
    </citation>
    <scope>NUCLEOTIDE SEQUENCE</scope>
    <source>
        <strain evidence="10">Yc1106</strain>
    </source>
</reference>
<feature type="transmembrane region" description="Helical" evidence="8">
    <location>
        <begin position="148"/>
        <end position="179"/>
    </location>
</feature>
<dbReference type="VEuPathDB" id="FungiDB:yc1106_02320"/>
<accession>A0A9Q8Z347</accession>
<evidence type="ECO:0000256" key="4">
    <source>
        <dbReference type="ARBA" id="ARBA00023125"/>
    </source>
</evidence>
<dbReference type="Pfam" id="PF02229">
    <property type="entry name" value="PC4"/>
    <property type="match status" value="1"/>
</dbReference>
<feature type="transmembrane region" description="Helical" evidence="8">
    <location>
        <begin position="106"/>
        <end position="128"/>
    </location>
</feature>
<evidence type="ECO:0000256" key="5">
    <source>
        <dbReference type="ARBA" id="ARBA00023163"/>
    </source>
</evidence>
<evidence type="ECO:0000256" key="8">
    <source>
        <dbReference type="SAM" id="Phobius"/>
    </source>
</evidence>
<keyword evidence="5" id="KW-0804">Transcription</keyword>
<keyword evidence="8" id="KW-0472">Membrane</keyword>
<feature type="transmembrane region" description="Helical" evidence="8">
    <location>
        <begin position="72"/>
        <end position="94"/>
    </location>
</feature>
<keyword evidence="8" id="KW-1133">Transmembrane helix</keyword>
<evidence type="ECO:0000313" key="10">
    <source>
        <dbReference type="EMBL" id="USP75046.1"/>
    </source>
</evidence>
<feature type="compositionally biased region" description="Basic and acidic residues" evidence="7">
    <location>
        <begin position="425"/>
        <end position="440"/>
    </location>
</feature>
<dbReference type="GO" id="GO:0003677">
    <property type="term" value="F:DNA binding"/>
    <property type="evidence" value="ECO:0007669"/>
    <property type="project" value="UniProtKB-KW"/>
</dbReference>
<feature type="region of interest" description="Disordered" evidence="7">
    <location>
        <begin position="238"/>
        <end position="361"/>
    </location>
</feature>
<evidence type="ECO:0000256" key="7">
    <source>
        <dbReference type="SAM" id="MobiDB-lite"/>
    </source>
</evidence>
<dbReference type="InterPro" id="IPR003173">
    <property type="entry name" value="PC4_C"/>
</dbReference>
<keyword evidence="6" id="KW-0539">Nucleus</keyword>
<dbReference type="GO" id="GO:0005634">
    <property type="term" value="C:nucleus"/>
    <property type="evidence" value="ECO:0007669"/>
    <property type="project" value="UniProtKB-SubCell"/>
</dbReference>
<feature type="region of interest" description="Disordered" evidence="7">
    <location>
        <begin position="425"/>
        <end position="465"/>
    </location>
</feature>
<feature type="transmembrane region" description="Helical" evidence="8">
    <location>
        <begin position="9"/>
        <end position="33"/>
    </location>
</feature>
<evidence type="ECO:0000313" key="11">
    <source>
        <dbReference type="Proteomes" id="UP001056012"/>
    </source>
</evidence>
<dbReference type="EMBL" id="CP089275">
    <property type="protein sequence ID" value="USP75046.1"/>
    <property type="molecule type" value="Genomic_DNA"/>
</dbReference>
<dbReference type="AlphaFoldDB" id="A0A9Q8Z347"/>
<dbReference type="PANTHER" id="PTHR13215">
    <property type="entry name" value="RNA POLYMERASE II TRANSCRIPTIONAL COACTIVATOR"/>
    <property type="match status" value="1"/>
</dbReference>
<evidence type="ECO:0000256" key="3">
    <source>
        <dbReference type="ARBA" id="ARBA00023015"/>
    </source>
</evidence>
<keyword evidence="4" id="KW-0238">DNA-binding</keyword>
<gene>
    <name evidence="10" type="ORF">yc1106_02320</name>
</gene>
<keyword evidence="11" id="KW-1185">Reference proteome</keyword>
<evidence type="ECO:0000256" key="6">
    <source>
        <dbReference type="ARBA" id="ARBA00023242"/>
    </source>
</evidence>
<dbReference type="InterPro" id="IPR009044">
    <property type="entry name" value="ssDNA-bd_transcriptional_reg"/>
</dbReference>
<sequence length="465" mass="49901">MGCGKSTVLALRVMALIVVLGVAGVGAWSMFIIHDIQVRHKTILDNVQFGSQEMEQRWTGFFGTVLDSAIKMWISVASAAFSSLMGIAIVLATILPTTRIRSAIMIPMECVSMCVMGAAAGISLSFALNLDAFGKRTLDTSASPELRAFAVLVDLSLIYTAAAGTGWILFLITFITATVDACRRAKEKESCSFEPTASGLGMTHGYSTVLPPSVHSRPPSVYDPEMPLNQDDATATAWNSAQKKDSAGRSLEMGRTGTVMSEEARLSIGSQSSISGSSIVQKAEKSQQARPPSMAGFKRGGARGGFKKGFTNKRSSPDEDDSAPRASKKVKGDEDDDSIPVVPELKTDDNGDPFVSLNSSGKRRVTVSDFNKNTFVSIREYYVTDSGETKPGKKGISLTIDQYNALLAAAPLIESALAKKEIQVVRPDYDSDATAKSETEENREEEPDLEAETSKSGDEGEEDEE</sequence>
<proteinExistence type="inferred from homology"/>
<dbReference type="SUPFAM" id="SSF54447">
    <property type="entry name" value="ssDNA-binding transcriptional regulator domain"/>
    <property type="match status" value="1"/>
</dbReference>
<feature type="compositionally biased region" description="Low complexity" evidence="7">
    <location>
        <begin position="267"/>
        <end position="279"/>
    </location>
</feature>
<feature type="compositionally biased region" description="Acidic residues" evidence="7">
    <location>
        <begin position="441"/>
        <end position="451"/>
    </location>
</feature>
<keyword evidence="3" id="KW-0805">Transcription regulation</keyword>
<name>A0A9Q8Z347_CURCL</name>
<dbReference type="Gene3D" id="2.30.31.10">
    <property type="entry name" value="Transcriptional Coactivator Pc4, Chain A"/>
    <property type="match status" value="1"/>
</dbReference>
<evidence type="ECO:0000256" key="2">
    <source>
        <dbReference type="ARBA" id="ARBA00009001"/>
    </source>
</evidence>
<protein>
    <recommendedName>
        <fullName evidence="9">Transcriptional coactivator p15 (PC4) C-terminal domain-containing protein</fullName>
    </recommendedName>
</protein>
<keyword evidence="8" id="KW-0812">Transmembrane</keyword>
<dbReference type="GO" id="GO:0003713">
    <property type="term" value="F:transcription coactivator activity"/>
    <property type="evidence" value="ECO:0007669"/>
    <property type="project" value="InterPro"/>
</dbReference>
<comment type="subcellular location">
    <subcellularLocation>
        <location evidence="1">Nucleus</location>
    </subcellularLocation>
</comment>
<evidence type="ECO:0000259" key="9">
    <source>
        <dbReference type="Pfam" id="PF02229"/>
    </source>
</evidence>
<organism evidence="10 11">
    <name type="scientific">Curvularia clavata</name>
    <dbReference type="NCBI Taxonomy" id="95742"/>
    <lineage>
        <taxon>Eukaryota</taxon>
        <taxon>Fungi</taxon>
        <taxon>Dikarya</taxon>
        <taxon>Ascomycota</taxon>
        <taxon>Pezizomycotina</taxon>
        <taxon>Dothideomycetes</taxon>
        <taxon>Pleosporomycetidae</taxon>
        <taxon>Pleosporales</taxon>
        <taxon>Pleosporineae</taxon>
        <taxon>Pleosporaceae</taxon>
        <taxon>Curvularia</taxon>
    </lineage>
</organism>
<dbReference type="Proteomes" id="UP001056012">
    <property type="component" value="Chromosome 2"/>
</dbReference>
<dbReference type="GO" id="GO:0060261">
    <property type="term" value="P:positive regulation of transcription initiation by RNA polymerase II"/>
    <property type="evidence" value="ECO:0007669"/>
    <property type="project" value="InterPro"/>
</dbReference>